<sequence>MHGAHSYTDVTKSSSTMNIVNHTSISDSGNKFLSVSPVRISGGKPQVIGVNITASTAKTHCLLYIDQGKHEAEVMYSLFTDCKSSGEYGMQFSSSNSYIGRCKFDNITATSSLVYITSNQLLVEYSIFTDIKNCYLFSGSTTLLNSITSNVASGIGDASTSFMTTSTFEIDFQNFSADSDTEYNPIVLDFSNILNDFSDFILLSNFTNQSQGLILRNDLKYYVHDTTFIKCNEHSVTFESTSHRTFLALDNILFSECSNPSSNGGALYFATEGECVQWRIMSTKCSLLSNSNGIHSYVDVSSSFPAKNYFNYSSVEYSGLNSKGNSPIYHLHGSLKFGDSNISNSKGNDYGCLYSSQGNDLISIGHCIFSYNKNVGVHSVELQTSDGISMSNTVFANNSCSDSAVNIACSTYLEFRECEFILFNARGYLFALNGDGSMDIRSCNFTENTCTDYFMKLLGRTNYVGNCTFNGNNAKNYMFDSDTKPCLFEHCTIKQNKGCQVFNNNIVVLRCEIDDDNTYGIGTNAYAYFMTVKPLYNYKEYQPLKVRSRSNSIKSKAVRILLVRALI</sequence>
<dbReference type="VEuPathDB" id="TrichDB:TVAGG3_0661670"/>
<dbReference type="AlphaFoldDB" id="A2EIZ3"/>
<dbReference type="VEuPathDB" id="TrichDB:TVAG_204900"/>
<gene>
    <name evidence="1" type="ORF">TVAG_204900</name>
</gene>
<evidence type="ECO:0000313" key="1">
    <source>
        <dbReference type="EMBL" id="EAY07383.1"/>
    </source>
</evidence>
<dbReference type="KEGG" id="tva:4765273"/>
<organism evidence="1 2">
    <name type="scientific">Trichomonas vaginalis (strain ATCC PRA-98 / G3)</name>
    <dbReference type="NCBI Taxonomy" id="412133"/>
    <lineage>
        <taxon>Eukaryota</taxon>
        <taxon>Metamonada</taxon>
        <taxon>Parabasalia</taxon>
        <taxon>Trichomonadida</taxon>
        <taxon>Trichomonadidae</taxon>
        <taxon>Trichomonas</taxon>
    </lineage>
</organism>
<protein>
    <submittedName>
        <fullName evidence="1">Uncharacterized protein</fullName>
    </submittedName>
</protein>
<dbReference type="Proteomes" id="UP000001542">
    <property type="component" value="Unassembled WGS sequence"/>
</dbReference>
<evidence type="ECO:0000313" key="2">
    <source>
        <dbReference type="Proteomes" id="UP000001542"/>
    </source>
</evidence>
<name>A2EIZ3_TRIV3</name>
<dbReference type="EMBL" id="DS113401">
    <property type="protein sequence ID" value="EAY07383.1"/>
    <property type="molecule type" value="Genomic_DNA"/>
</dbReference>
<proteinExistence type="predicted"/>
<keyword evidence="2" id="KW-1185">Reference proteome</keyword>
<accession>A2EIZ3</accession>
<reference evidence="1" key="1">
    <citation type="submission" date="2006-10" db="EMBL/GenBank/DDBJ databases">
        <authorList>
            <person name="Amadeo P."/>
            <person name="Zhao Q."/>
            <person name="Wortman J."/>
            <person name="Fraser-Liggett C."/>
            <person name="Carlton J."/>
        </authorList>
    </citation>
    <scope>NUCLEOTIDE SEQUENCE</scope>
    <source>
        <strain evidence="1">G3</strain>
    </source>
</reference>
<dbReference type="InParanoid" id="A2EIZ3"/>
<dbReference type="RefSeq" id="XP_001319606.1">
    <property type="nucleotide sequence ID" value="XM_001319571.1"/>
</dbReference>
<reference evidence="1" key="2">
    <citation type="journal article" date="2007" name="Science">
        <title>Draft genome sequence of the sexually transmitted pathogen Trichomonas vaginalis.</title>
        <authorList>
            <person name="Carlton J.M."/>
            <person name="Hirt R.P."/>
            <person name="Silva J.C."/>
            <person name="Delcher A.L."/>
            <person name="Schatz M."/>
            <person name="Zhao Q."/>
            <person name="Wortman J.R."/>
            <person name="Bidwell S.L."/>
            <person name="Alsmark U.C.M."/>
            <person name="Besteiro S."/>
            <person name="Sicheritz-Ponten T."/>
            <person name="Noel C.J."/>
            <person name="Dacks J.B."/>
            <person name="Foster P.G."/>
            <person name="Simillion C."/>
            <person name="Van de Peer Y."/>
            <person name="Miranda-Saavedra D."/>
            <person name="Barton G.J."/>
            <person name="Westrop G.D."/>
            <person name="Mueller S."/>
            <person name="Dessi D."/>
            <person name="Fiori P.L."/>
            <person name="Ren Q."/>
            <person name="Paulsen I."/>
            <person name="Zhang H."/>
            <person name="Bastida-Corcuera F.D."/>
            <person name="Simoes-Barbosa A."/>
            <person name="Brown M.T."/>
            <person name="Hayes R.D."/>
            <person name="Mukherjee M."/>
            <person name="Okumura C.Y."/>
            <person name="Schneider R."/>
            <person name="Smith A.J."/>
            <person name="Vanacova S."/>
            <person name="Villalvazo M."/>
            <person name="Haas B.J."/>
            <person name="Pertea M."/>
            <person name="Feldblyum T.V."/>
            <person name="Utterback T.R."/>
            <person name="Shu C.L."/>
            <person name="Osoegawa K."/>
            <person name="de Jong P.J."/>
            <person name="Hrdy I."/>
            <person name="Horvathova L."/>
            <person name="Zubacova Z."/>
            <person name="Dolezal P."/>
            <person name="Malik S.B."/>
            <person name="Logsdon J.M. Jr."/>
            <person name="Henze K."/>
            <person name="Gupta A."/>
            <person name="Wang C.C."/>
            <person name="Dunne R.L."/>
            <person name="Upcroft J.A."/>
            <person name="Upcroft P."/>
            <person name="White O."/>
            <person name="Salzberg S.L."/>
            <person name="Tang P."/>
            <person name="Chiu C.-H."/>
            <person name="Lee Y.-S."/>
            <person name="Embley T.M."/>
            <person name="Coombs G.H."/>
            <person name="Mottram J.C."/>
            <person name="Tachezy J."/>
            <person name="Fraser-Liggett C.M."/>
            <person name="Johnson P.J."/>
        </authorList>
    </citation>
    <scope>NUCLEOTIDE SEQUENCE [LARGE SCALE GENOMIC DNA]</scope>
    <source>
        <strain evidence="1">G3</strain>
    </source>
</reference>